<proteinExistence type="predicted"/>
<evidence type="ECO:0000256" key="2">
    <source>
        <dbReference type="ARBA" id="ARBA00022737"/>
    </source>
</evidence>
<keyword evidence="5" id="KW-1185">Reference proteome</keyword>
<dbReference type="InParanoid" id="G0QVM3"/>
<dbReference type="PROSITE" id="PS51450">
    <property type="entry name" value="LRR"/>
    <property type="match status" value="4"/>
</dbReference>
<dbReference type="STRING" id="857967.G0QVM3"/>
<reference evidence="4 5" key="1">
    <citation type="submission" date="2011-07" db="EMBL/GenBank/DDBJ databases">
        <authorList>
            <person name="Coyne R."/>
            <person name="Brami D."/>
            <person name="Johnson J."/>
            <person name="Hostetler J."/>
            <person name="Hannick L."/>
            <person name="Clark T."/>
            <person name="Cassidy-Hanley D."/>
            <person name="Inman J."/>
        </authorList>
    </citation>
    <scope>NUCLEOTIDE SEQUENCE [LARGE SCALE GENOMIC DNA]</scope>
    <source>
        <strain evidence="4 5">G5</strain>
    </source>
</reference>
<dbReference type="AlphaFoldDB" id="G0QVM3"/>
<dbReference type="InterPro" id="IPR001611">
    <property type="entry name" value="Leu-rich_rpt"/>
</dbReference>
<dbReference type="Proteomes" id="UP000008983">
    <property type="component" value="Unassembled WGS sequence"/>
</dbReference>
<dbReference type="EMBL" id="GL983948">
    <property type="protein sequence ID" value="EGR30746.1"/>
    <property type="molecule type" value="Genomic_DNA"/>
</dbReference>
<keyword evidence="3" id="KW-0175">Coiled coil</keyword>
<dbReference type="OrthoDB" id="305087at2759"/>
<dbReference type="GO" id="GO:0008854">
    <property type="term" value="F:exodeoxyribonuclease V activity"/>
    <property type="evidence" value="ECO:0007669"/>
    <property type="project" value="UniProtKB-EC"/>
</dbReference>
<evidence type="ECO:0000313" key="5">
    <source>
        <dbReference type="Proteomes" id="UP000008983"/>
    </source>
</evidence>
<name>G0QVM3_ICHMU</name>
<dbReference type="GO" id="GO:0005737">
    <property type="term" value="C:cytoplasm"/>
    <property type="evidence" value="ECO:0007669"/>
    <property type="project" value="TreeGrafter"/>
</dbReference>
<keyword evidence="2" id="KW-0677">Repeat</keyword>
<dbReference type="EC" id="3.1.11.5" evidence="4"/>
<dbReference type="OMA" id="QITEFEH"/>
<evidence type="ECO:0000256" key="3">
    <source>
        <dbReference type="SAM" id="Coils"/>
    </source>
</evidence>
<dbReference type="eggNOG" id="KOG0531">
    <property type="taxonomic scope" value="Eukaryota"/>
</dbReference>
<dbReference type="RefSeq" id="XP_004032333.1">
    <property type="nucleotide sequence ID" value="XM_004032285.1"/>
</dbReference>
<dbReference type="PANTHER" id="PTHR15454:SF56">
    <property type="entry name" value="PROTEIN PHOSPHATASE 1 REGULATORY SUBUNIT 7-RELATED"/>
    <property type="match status" value="1"/>
</dbReference>
<dbReference type="SMART" id="SM00365">
    <property type="entry name" value="LRR_SD22"/>
    <property type="match status" value="3"/>
</dbReference>
<gene>
    <name evidence="4" type="ORF">IMG5_124590</name>
</gene>
<organism evidence="4 5">
    <name type="scientific">Ichthyophthirius multifiliis</name>
    <name type="common">White spot disease agent</name>
    <name type="synonym">Ich</name>
    <dbReference type="NCBI Taxonomy" id="5932"/>
    <lineage>
        <taxon>Eukaryota</taxon>
        <taxon>Sar</taxon>
        <taxon>Alveolata</taxon>
        <taxon>Ciliophora</taxon>
        <taxon>Intramacronucleata</taxon>
        <taxon>Oligohymenophorea</taxon>
        <taxon>Hymenostomatida</taxon>
        <taxon>Ophryoglenina</taxon>
        <taxon>Ichthyophthirius</taxon>
    </lineage>
</organism>
<accession>G0QVM3</accession>
<feature type="coiled-coil region" evidence="3">
    <location>
        <begin position="395"/>
        <end position="474"/>
    </location>
</feature>
<sequence length="565" mass="66421">MHTQIKSNLPQIQKKEQQLIRSMKKLHPVIQKAQKITNTQNIVNMRLSSYSFNSTTSTTISTNNELQQQNQQENIQLKNPLRKNSNIQKNQEIIFQKLKDEKLDAEKALLNFNLSFENSDDDENIEQKIQKSPQKDKKNELLQKQQTLEILDQQQIINQTGNNDLQEINILVLREKNLLFFKNTEKLDLSLLNNLEYLSLTHNYISNIEGISSIPNINLLEINLEYNNIIDISPIYHHIQLKKLYLSQNQIQSIKGLYVLKNLQTLTLSNNKIKDLNETLNELALLPNLKELELDQNPLSKRFNYKYDILWTLILEKIDGETITQVDFDLSSAFRKEKIATYLQISNLNGSQMPQQYINNIKRPQTASYKDRFAKKIGDLVHQSDLLLSIPEDKYQEIENDIENEKNTLLYLEEVLEAIIYENLNLKKDFENIKEENEDIQKELLNIKKIKEENENLNNKLNKYLLLMEKDNKQANFIKQIFLLNLEIYEQEEKIQKNPIQNTSFSDLDENNTKNDNICLDIGFESDDLDEETKELKKILDQNSENINQIKKQLIKNENEKDNIL</sequence>
<dbReference type="PANTHER" id="PTHR15454">
    <property type="entry name" value="NISCHARIN RELATED"/>
    <property type="match status" value="1"/>
</dbReference>
<evidence type="ECO:0000313" key="4">
    <source>
        <dbReference type="EMBL" id="EGR30746.1"/>
    </source>
</evidence>
<dbReference type="InterPro" id="IPR032675">
    <property type="entry name" value="LRR_dom_sf"/>
</dbReference>
<protein>
    <submittedName>
        <fullName evidence="4">Leucine rich repeat protein</fullName>
        <ecNumber evidence="4">3.1.11.5</ecNumber>
    </submittedName>
</protein>
<dbReference type="GeneID" id="14906863"/>
<dbReference type="SUPFAM" id="SSF52075">
    <property type="entry name" value="Outer arm dynein light chain 1"/>
    <property type="match status" value="1"/>
</dbReference>
<feature type="coiled-coil region" evidence="3">
    <location>
        <begin position="529"/>
        <end position="560"/>
    </location>
</feature>
<dbReference type="Gene3D" id="3.80.10.10">
    <property type="entry name" value="Ribonuclease Inhibitor"/>
    <property type="match status" value="1"/>
</dbReference>
<keyword evidence="1" id="KW-0433">Leucine-rich repeat</keyword>
<dbReference type="InterPro" id="IPR025875">
    <property type="entry name" value="Leu-rich_rpt_4"/>
</dbReference>
<keyword evidence="4" id="KW-0378">Hydrolase</keyword>
<evidence type="ECO:0000256" key="1">
    <source>
        <dbReference type="ARBA" id="ARBA00022614"/>
    </source>
</evidence>
<dbReference type="Pfam" id="PF12799">
    <property type="entry name" value="LRR_4"/>
    <property type="match status" value="1"/>
</dbReference>